<proteinExistence type="predicted"/>
<organism evidence="2 3">
    <name type="scientific">Apiotrichum porosum</name>
    <dbReference type="NCBI Taxonomy" id="105984"/>
    <lineage>
        <taxon>Eukaryota</taxon>
        <taxon>Fungi</taxon>
        <taxon>Dikarya</taxon>
        <taxon>Basidiomycota</taxon>
        <taxon>Agaricomycotina</taxon>
        <taxon>Tremellomycetes</taxon>
        <taxon>Trichosporonales</taxon>
        <taxon>Trichosporonaceae</taxon>
        <taxon>Apiotrichum</taxon>
    </lineage>
</organism>
<dbReference type="EMBL" id="RSCE01000002">
    <property type="protein sequence ID" value="RSH86115.1"/>
    <property type="molecule type" value="Genomic_DNA"/>
</dbReference>
<comment type="caution">
    <text evidence="2">The sequence shown here is derived from an EMBL/GenBank/DDBJ whole genome shotgun (WGS) entry which is preliminary data.</text>
</comment>
<gene>
    <name evidence="2" type="ORF">EHS24_004340</name>
</gene>
<evidence type="ECO:0000256" key="1">
    <source>
        <dbReference type="SAM" id="MobiDB-lite"/>
    </source>
</evidence>
<dbReference type="GeneID" id="39588883"/>
<name>A0A427Y4W8_9TREE</name>
<feature type="compositionally biased region" description="Polar residues" evidence="1">
    <location>
        <begin position="115"/>
        <end position="133"/>
    </location>
</feature>
<reference evidence="2 3" key="1">
    <citation type="submission" date="2018-11" db="EMBL/GenBank/DDBJ databases">
        <title>Genome sequence of Apiotrichum porosum DSM 27194.</title>
        <authorList>
            <person name="Aliyu H."/>
            <person name="Gorte O."/>
            <person name="Ochsenreither K."/>
        </authorList>
    </citation>
    <scope>NUCLEOTIDE SEQUENCE [LARGE SCALE GENOMIC DNA]</scope>
    <source>
        <strain evidence="2 3">DSM 27194</strain>
    </source>
</reference>
<protein>
    <submittedName>
        <fullName evidence="2">Uncharacterized protein</fullName>
    </submittedName>
</protein>
<evidence type="ECO:0000313" key="2">
    <source>
        <dbReference type="EMBL" id="RSH86115.1"/>
    </source>
</evidence>
<accession>A0A427Y4W8</accession>
<feature type="region of interest" description="Disordered" evidence="1">
    <location>
        <begin position="99"/>
        <end position="133"/>
    </location>
</feature>
<dbReference type="RefSeq" id="XP_028478900.1">
    <property type="nucleotide sequence ID" value="XM_028619928.1"/>
</dbReference>
<dbReference type="AlphaFoldDB" id="A0A427Y4W8"/>
<dbReference type="Proteomes" id="UP000279236">
    <property type="component" value="Unassembled WGS sequence"/>
</dbReference>
<evidence type="ECO:0000313" key="3">
    <source>
        <dbReference type="Proteomes" id="UP000279236"/>
    </source>
</evidence>
<sequence length="133" mass="14892">MICDLTPNLTPLQLLYQEELIALGRPDIAATVPDTYKYMLLEIAMDSMYNRKGPMTLKQRWDLRKAWLGEAAGDEPTTLEEVNAEVWVRHADHPLLRLVASEPAEDAESDEKNSDLTVTTPATPESLPQANSQ</sequence>
<keyword evidence="3" id="KW-1185">Reference proteome</keyword>